<dbReference type="Gene3D" id="3.10.560.10">
    <property type="entry name" value="Outer membrane lipoprotein wza domain like"/>
    <property type="match status" value="1"/>
</dbReference>
<sequence>MQTDYNCILIIKKEERMKYLYWALTLLTFWAFASCSSSRNVPYMIDVEDIPADVLNAAVPQPSPVLAPGDILDISVMAKNQEVVIPFNKRLVQSEAYMRSGNTKAVEFYLVDQNGDIEFPVLGCLHVAGKSKKEVELMIQEALYPKYLSELPQVSVWIQNFTISVLGDVTRPGMFTIENERVSILDAIALAGDLSITGRRDNVLLVRVNSDGTKNIARINLNDKNLVTSPYFYLQQNDVLYVQPNKSKANSAVVVPPTTSLVFSATSILLTIANLIITAWSISK</sequence>
<keyword evidence="7" id="KW-0732">Signal</keyword>
<evidence type="ECO:0000256" key="5">
    <source>
        <dbReference type="ARBA" id="ARBA00022597"/>
    </source>
</evidence>
<evidence type="ECO:0000313" key="18">
    <source>
        <dbReference type="EMBL" id="AHF12115.1"/>
    </source>
</evidence>
<keyword evidence="15" id="KW-1133">Transmembrane helix</keyword>
<evidence type="ECO:0000256" key="2">
    <source>
        <dbReference type="ARBA" id="ARBA00009450"/>
    </source>
</evidence>
<dbReference type="STRING" id="880074.BARVI_04165"/>
<dbReference type="KEGG" id="bvs:BARVI_04165"/>
<keyword evidence="8" id="KW-0625">Polysaccharide transport</keyword>
<keyword evidence="10" id="KW-0626">Porin</keyword>
<dbReference type="Pfam" id="PF22461">
    <property type="entry name" value="SLBB_2"/>
    <property type="match status" value="1"/>
</dbReference>
<evidence type="ECO:0000259" key="16">
    <source>
        <dbReference type="Pfam" id="PF02563"/>
    </source>
</evidence>
<comment type="similarity">
    <text evidence="2">Belongs to the BexD/CtrA/VexA family.</text>
</comment>
<protein>
    <submittedName>
        <fullName evidence="18">Sugar transporter</fullName>
    </submittedName>
</protein>
<keyword evidence="12" id="KW-0564">Palmitate</keyword>
<dbReference type="GO" id="GO:0006811">
    <property type="term" value="P:monoatomic ion transport"/>
    <property type="evidence" value="ECO:0007669"/>
    <property type="project" value="UniProtKB-KW"/>
</dbReference>
<dbReference type="PANTHER" id="PTHR33619:SF3">
    <property type="entry name" value="POLYSACCHARIDE EXPORT PROTEIN GFCE-RELATED"/>
    <property type="match status" value="1"/>
</dbReference>
<dbReference type="eggNOG" id="COG1596">
    <property type="taxonomic scope" value="Bacteria"/>
</dbReference>
<feature type="transmembrane region" description="Helical" evidence="15">
    <location>
        <begin position="261"/>
        <end position="282"/>
    </location>
</feature>
<dbReference type="GO" id="GO:0015159">
    <property type="term" value="F:polysaccharide transmembrane transporter activity"/>
    <property type="evidence" value="ECO:0007669"/>
    <property type="project" value="InterPro"/>
</dbReference>
<evidence type="ECO:0000256" key="11">
    <source>
        <dbReference type="ARBA" id="ARBA00023136"/>
    </source>
</evidence>
<keyword evidence="4" id="KW-1134">Transmembrane beta strand</keyword>
<evidence type="ECO:0000256" key="13">
    <source>
        <dbReference type="ARBA" id="ARBA00023237"/>
    </source>
</evidence>
<reference evidence="18 19" key="1">
    <citation type="submission" date="2013-12" db="EMBL/GenBank/DDBJ databases">
        <authorList>
            <consortium name="DOE Joint Genome Institute"/>
            <person name="Eisen J."/>
            <person name="Huntemann M."/>
            <person name="Han J."/>
            <person name="Chen A."/>
            <person name="Kyrpides N."/>
            <person name="Mavromatis K."/>
            <person name="Markowitz V."/>
            <person name="Palaniappan K."/>
            <person name="Ivanova N."/>
            <person name="Schaumberg A."/>
            <person name="Pati A."/>
            <person name="Liolios K."/>
            <person name="Nordberg H.P."/>
            <person name="Cantor M.N."/>
            <person name="Hua S.X."/>
            <person name="Woyke T."/>
        </authorList>
    </citation>
    <scope>NUCLEOTIDE SEQUENCE [LARGE SCALE GENOMIC DNA]</scope>
    <source>
        <strain evidence="19">DSM 18177</strain>
    </source>
</reference>
<evidence type="ECO:0000313" key="19">
    <source>
        <dbReference type="Proteomes" id="UP000018901"/>
    </source>
</evidence>
<keyword evidence="19" id="KW-1185">Reference proteome</keyword>
<name>W0EMP8_9BACT</name>
<evidence type="ECO:0000256" key="3">
    <source>
        <dbReference type="ARBA" id="ARBA00022448"/>
    </source>
</evidence>
<feature type="domain" description="Polysaccharide export protein N-terminal" evidence="16">
    <location>
        <begin position="61"/>
        <end position="158"/>
    </location>
</feature>
<proteinExistence type="inferred from homology"/>
<evidence type="ECO:0000259" key="17">
    <source>
        <dbReference type="Pfam" id="PF22461"/>
    </source>
</evidence>
<keyword evidence="14" id="KW-0449">Lipoprotein</keyword>
<evidence type="ECO:0000256" key="1">
    <source>
        <dbReference type="ARBA" id="ARBA00004571"/>
    </source>
</evidence>
<evidence type="ECO:0000256" key="10">
    <source>
        <dbReference type="ARBA" id="ARBA00023114"/>
    </source>
</evidence>
<evidence type="ECO:0000256" key="15">
    <source>
        <dbReference type="SAM" id="Phobius"/>
    </source>
</evidence>
<keyword evidence="3" id="KW-0813">Transport</keyword>
<dbReference type="GO" id="GO:0009279">
    <property type="term" value="C:cell outer membrane"/>
    <property type="evidence" value="ECO:0007669"/>
    <property type="project" value="UniProtKB-SubCell"/>
</dbReference>
<dbReference type="InterPro" id="IPR003715">
    <property type="entry name" value="Poly_export_N"/>
</dbReference>
<dbReference type="AlphaFoldDB" id="W0EMP8"/>
<dbReference type="InterPro" id="IPR054765">
    <property type="entry name" value="SLBB_dom"/>
</dbReference>
<keyword evidence="13" id="KW-0998">Cell outer membrane</keyword>
<dbReference type="Pfam" id="PF02563">
    <property type="entry name" value="Poly_export"/>
    <property type="match status" value="1"/>
</dbReference>
<dbReference type="HOGENOM" id="CLU_038343_1_0_10"/>
<evidence type="ECO:0000256" key="12">
    <source>
        <dbReference type="ARBA" id="ARBA00023139"/>
    </source>
</evidence>
<evidence type="ECO:0000256" key="14">
    <source>
        <dbReference type="ARBA" id="ARBA00023288"/>
    </source>
</evidence>
<gene>
    <name evidence="18" type="ORF">BARVI_04165</name>
</gene>
<comment type="subcellular location">
    <subcellularLocation>
        <location evidence="1">Cell outer membrane</location>
        <topology evidence="1">Multi-pass membrane protein</topology>
    </subcellularLocation>
</comment>
<dbReference type="PANTHER" id="PTHR33619">
    <property type="entry name" value="POLYSACCHARIDE EXPORT PROTEIN GFCE-RELATED"/>
    <property type="match status" value="1"/>
</dbReference>
<evidence type="ECO:0000256" key="8">
    <source>
        <dbReference type="ARBA" id="ARBA00023047"/>
    </source>
</evidence>
<dbReference type="InterPro" id="IPR049712">
    <property type="entry name" value="Poly_export"/>
</dbReference>
<dbReference type="Proteomes" id="UP000018901">
    <property type="component" value="Chromosome"/>
</dbReference>
<keyword evidence="9" id="KW-0406">Ion transport</keyword>
<accession>W0EMP8</accession>
<feature type="domain" description="SLBB" evidence="17">
    <location>
        <begin position="163"/>
        <end position="242"/>
    </location>
</feature>
<keyword evidence="5 18" id="KW-0762">Sugar transport</keyword>
<evidence type="ECO:0000256" key="4">
    <source>
        <dbReference type="ARBA" id="ARBA00022452"/>
    </source>
</evidence>
<evidence type="ECO:0000256" key="6">
    <source>
        <dbReference type="ARBA" id="ARBA00022692"/>
    </source>
</evidence>
<evidence type="ECO:0000256" key="7">
    <source>
        <dbReference type="ARBA" id="ARBA00022729"/>
    </source>
</evidence>
<evidence type="ECO:0000256" key="9">
    <source>
        <dbReference type="ARBA" id="ARBA00023065"/>
    </source>
</evidence>
<organism evidence="18 19">
    <name type="scientific">Barnesiella viscericola DSM 18177</name>
    <dbReference type="NCBI Taxonomy" id="880074"/>
    <lineage>
        <taxon>Bacteria</taxon>
        <taxon>Pseudomonadati</taxon>
        <taxon>Bacteroidota</taxon>
        <taxon>Bacteroidia</taxon>
        <taxon>Bacteroidales</taxon>
        <taxon>Barnesiellaceae</taxon>
        <taxon>Barnesiella</taxon>
    </lineage>
</organism>
<keyword evidence="6 15" id="KW-0812">Transmembrane</keyword>
<dbReference type="EMBL" id="CP007034">
    <property type="protein sequence ID" value="AHF12115.1"/>
    <property type="molecule type" value="Genomic_DNA"/>
</dbReference>
<keyword evidence="11 15" id="KW-0472">Membrane</keyword>
<dbReference type="GO" id="GO:0015288">
    <property type="term" value="F:porin activity"/>
    <property type="evidence" value="ECO:0007669"/>
    <property type="project" value="UniProtKB-KW"/>
</dbReference>
<dbReference type="GO" id="GO:0046930">
    <property type="term" value="C:pore complex"/>
    <property type="evidence" value="ECO:0007669"/>
    <property type="project" value="UniProtKB-KW"/>
</dbReference>